<feature type="region of interest" description="Disordered" evidence="1">
    <location>
        <begin position="91"/>
        <end position="113"/>
    </location>
</feature>
<dbReference type="Proteomes" id="UP000626109">
    <property type="component" value="Unassembled WGS sequence"/>
</dbReference>
<reference evidence="3" key="1">
    <citation type="submission" date="2021-02" db="EMBL/GenBank/DDBJ databases">
        <authorList>
            <person name="Dougan E. K."/>
            <person name="Rhodes N."/>
            <person name="Thang M."/>
            <person name="Chan C."/>
        </authorList>
    </citation>
    <scope>NUCLEOTIDE SEQUENCE</scope>
</reference>
<dbReference type="AlphaFoldDB" id="A0A813LNR9"/>
<comment type="caution">
    <text evidence="3">The sequence shown here is derived from an EMBL/GenBank/DDBJ whole genome shotgun (WGS) entry which is preliminary data.</text>
</comment>
<accession>A0A813LNR9</accession>
<evidence type="ECO:0000313" key="3">
    <source>
        <dbReference type="EMBL" id="CAE8735688.1"/>
    </source>
</evidence>
<evidence type="ECO:0000256" key="1">
    <source>
        <dbReference type="SAM" id="MobiDB-lite"/>
    </source>
</evidence>
<dbReference type="InterPro" id="IPR013783">
    <property type="entry name" value="Ig-like_fold"/>
</dbReference>
<dbReference type="Pfam" id="PF16158">
    <property type="entry name" value="N_BRCA1_IG"/>
    <property type="match status" value="1"/>
</dbReference>
<proteinExistence type="predicted"/>
<dbReference type="EMBL" id="CAJNNW010036576">
    <property type="protein sequence ID" value="CAE8735688.1"/>
    <property type="molecule type" value="Genomic_DNA"/>
</dbReference>
<dbReference type="InterPro" id="IPR032350">
    <property type="entry name" value="Nbr1_FW"/>
</dbReference>
<evidence type="ECO:0000259" key="2">
    <source>
        <dbReference type="Pfam" id="PF16158"/>
    </source>
</evidence>
<evidence type="ECO:0000313" key="4">
    <source>
        <dbReference type="Proteomes" id="UP000626109"/>
    </source>
</evidence>
<feature type="region of interest" description="Disordered" evidence="1">
    <location>
        <begin position="178"/>
        <end position="254"/>
    </location>
</feature>
<name>A0A813LNR9_POLGL</name>
<feature type="compositionally biased region" description="Low complexity" evidence="1">
    <location>
        <begin position="205"/>
        <end position="239"/>
    </location>
</feature>
<sequence>MEGPSKTLLEPAGLDALCEALLPRLLPALHAMVEQATARALQSIQSMNSGSAPGATLLGTMPPGRAVTVDWTFTNTGQEVWPAGSRLRHLGGSLAPQPGEPPARSQAGTPSGSRLTLQAAMTSPSEPGPCEAQWQLESADGMPLCPVMLVRGAVVAVTAATSAAQVAALRPTADAASLRQPAAAGEQSQPTAQVAPSRPTDEMAALRPRADAQQQQQPAVTTRTTTTTSKTTTPTADAASLRQPAAAGVQPQPTAQSAADRWLQLFETTFGNEVAVLAQRPGGREQVSGRLVNQVWEYTRQRGLLRPQDNAVIFDAMLLQLFSPVLQGASSCSSSDLLPLIHKIMGRYLEWRGSA</sequence>
<feature type="domain" description="Nbr1 FW" evidence="2">
    <location>
        <begin position="60"/>
        <end position="144"/>
    </location>
</feature>
<organism evidence="3 4">
    <name type="scientific">Polarella glacialis</name>
    <name type="common">Dinoflagellate</name>
    <dbReference type="NCBI Taxonomy" id="89957"/>
    <lineage>
        <taxon>Eukaryota</taxon>
        <taxon>Sar</taxon>
        <taxon>Alveolata</taxon>
        <taxon>Dinophyceae</taxon>
        <taxon>Suessiales</taxon>
        <taxon>Suessiaceae</taxon>
        <taxon>Polarella</taxon>
    </lineage>
</organism>
<protein>
    <recommendedName>
        <fullName evidence="2">Nbr1 FW domain-containing protein</fullName>
    </recommendedName>
</protein>
<dbReference type="Gene3D" id="2.60.40.10">
    <property type="entry name" value="Immunoglobulins"/>
    <property type="match status" value="1"/>
</dbReference>
<gene>
    <name evidence="3" type="ORF">PGLA2088_LOCUS47964</name>
</gene>